<gene>
    <name evidence="4" type="primary">UTP20</name>
    <name evidence="4" type="ORF">LTR05_005917</name>
</gene>
<evidence type="ECO:0000259" key="3">
    <source>
        <dbReference type="Pfam" id="PF20416"/>
    </source>
</evidence>
<dbReference type="InterPro" id="IPR046523">
    <property type="entry name" value="UTP20_dom"/>
</dbReference>
<dbReference type="Pfam" id="PF20416">
    <property type="entry name" value="UTP20"/>
    <property type="match status" value="1"/>
</dbReference>
<dbReference type="PANTHER" id="PTHR17695:SF11">
    <property type="entry name" value="SMALL SUBUNIT PROCESSOME COMPONENT 20 HOMOLOG"/>
    <property type="match status" value="1"/>
</dbReference>
<dbReference type="GO" id="GO:0030686">
    <property type="term" value="C:90S preribosome"/>
    <property type="evidence" value="ECO:0007669"/>
    <property type="project" value="TreeGrafter"/>
</dbReference>
<reference evidence="4 5" key="1">
    <citation type="submission" date="2023-08" db="EMBL/GenBank/DDBJ databases">
        <title>Black Yeasts Isolated from many extreme environments.</title>
        <authorList>
            <person name="Coleine C."/>
            <person name="Stajich J.E."/>
            <person name="Selbmann L."/>
        </authorList>
    </citation>
    <scope>NUCLEOTIDE SEQUENCE [LARGE SCALE GENOMIC DNA]</scope>
    <source>
        <strain evidence="4 5">CCFEE 5910</strain>
    </source>
</reference>
<comment type="caution">
    <text evidence="4">The sequence shown here is derived from an EMBL/GenBank/DDBJ whole genome shotgun (WGS) entry which is preliminary data.</text>
</comment>
<feature type="region of interest" description="Disordered" evidence="1">
    <location>
        <begin position="2550"/>
        <end position="2601"/>
    </location>
</feature>
<evidence type="ECO:0000313" key="5">
    <source>
        <dbReference type="Proteomes" id="UP001309876"/>
    </source>
</evidence>
<feature type="domain" description="U3 small nucleolar RNA-associated protein 20" evidence="3">
    <location>
        <begin position="1664"/>
        <end position="1880"/>
    </location>
</feature>
<dbReference type="SUPFAM" id="SSF48371">
    <property type="entry name" value="ARM repeat"/>
    <property type="match status" value="3"/>
</dbReference>
<sequence>MAPISPGKASGPPRRPHKPTETTKAHRYEPFTKRLAKLKIDPVHKVQKSRLREKSDDISQSYFRSALEEWSELNLTTTFTSFLNRVLPLSESLPQLLHHADEVASALLEHIEKQDSLALEPLLSLVAHLAHDLGQETEKYFAQIVSLVAKVSTTQDDPAIVEACFTCLAWMYKYLSRLLVHDLRPLLDVVLPYFMARKEHVRRFTAEALAFLLRKAAVLYPKNSKPLTLALTHILKYVAQLSGRGEQELFAETVMNLLSETALGVDAALHSSAADLFQCFLELTKLFKTSFDTAHNILQGTTINLVHKTDAAGFKPIADLVLQFASITAEDDSQTLLSSRLMLIVAATRGGSRISQWSILVKLLAEKLPLHSVESTNVPSFVPVLTTTAAAALCYAPLDQMLPLIPTLVNSITSGPHPAQFFAYCETVARLSKARFQDFLLSYLQQYIVSHWSTDEPGLVLLLNDLHQLGCVHSNSGKPGYLAIAREWEACIRREWQETTQVVDHQSQRDLLDLLLAQSIHFPMSREVEFELENHLQHKISLALSDADNSSDLQRQVVLGWGLQTLVALKKGRRYFDEALFKDALNVSKDTFRLLPFVEAMVEIAPGFSDTGVLSTLPDVALLSLQENLLSTSIPLRRASIRLLSSLQLTGSSEWLMPACRLFLEILNTEYTISNARTLAMLVRKLPQTHARASQNSKTTMIVPHFALGLLSNFHDRLRKDVALAIGQMMTEPALEEAIVDILRRWLQQPASGGASTASTTESKDNLPSRVSPYSCTRLEAVQGTFEEARKPFCDAMQEVTSRVRSAHASQLTGSPYESRQIALQVLIEMPLIAEKKSKLLVPAFLAAQRGRSGSRSLFVDDANSVNTVTPDIEEQTWSLKERKLFLELLRQFNNPRVLYRADDVYRCLLDLLANGDPETRKLSLQAVFGWKSKALVIHQDNLLKIAEDKQTTSELALMLDANDESSMMKDEDRAEVLPVLLRLVFGQLIGRVGVHGSQEAKRKALLRLVFRMHDEEVLTFLDIVLGRLHDISALSLQEDSGHILDQDFLPLDQQYGFLRMILSMVDILQTRFSPFVLKVFGPVAYCTLRASNQINLLEDTETAPTLLRNIRRTGIQCLNSLFETAKNLDFSPFMKSIYGSLISPRISRFVSENTEGISGLLKMFAIWARSIQTLDYLRLHDDQILRACWGLLASENAKAVVKIFVFEEIILPAVDLASQDVENHETAEDMLVAQAPSMLASISTLLQQGPSKELLLTTAKATQRLVFYVTEDAAKVRTIDLLVEILGEPKQRLPPLIKGQILRAVKEASERLEIGKYYKGKFFELLSGFLDFFRDKPNREICVQILQHIAHEETILAAPTAVCQQLGTSSSTQLGEKDYEQQGEAFAKIHDLLQHPEPRSLLPVLHNLIFLLRTSEETATRGNALSCLKHSVTAMAEVAVDVDVIILRRIVLDAIRKHIKDDSELVRADFVELLGTVVGKWSTEESLQDMRILLVGNDEEASFFTNILHIQQHRRLRAMHRLITAVQTGAITAPNIAGYFLPLLQKFADDEATNETAQATKGQSIASMTTLLQWLDWKIFRSVFRHYRQSLQHKTDDAKIDVRLLSHAADALTIAIERRSQDKQNDTPFPHLAKTLPTEDTIAQELKTHFIPQLAKLSHYKDEGELSQRLPAAVVAIKLIKLLPASEVSLLASPVILDIAQVLRSRTQETRDMARNKLAEAVNILGISSLQFVLKELRTALTQGYQLHVLSYTMHTMLLATKEERQIGDLDYCLDDIMKIILDDVFGIVGQQKENQDYISSMKEVKANRSFDAIEIVASGTTVQHLSKLVLPFEPLLTGFLTSKQVRHVDELLRRIGVGISHSPAASSQDLLIFAYELIQSFYKAKPAAPARVLTNDEKNRDRYIVQKDNVRKVGTVSTASLLFKIAKFAIDIARSTFARHQELMTSENVHGFIPVIGDALVEGQEDVKISAMRLLSTVVKLKLSELDINAKLYVIEAVKLVKGAISTNEEAAQAALKVVAAIIREKRDVEVRDSDIAYLLKRTMPDLEEPDRQGVTFNFIKAVMTRQMQMPEVYELVDKLGLMMVTSQSRNSREAARGVYVHFILDYPQGKARWSKQVKFLVKNLEYQYPEGRQSVMEAISILLSKIDRGAAKELASVVFVPTVLRMANDENERCREMAAALLALSFRTTPKDSLSTMLEPLRAWLEQEDNLLLRKISLQTWSVYLESVSNQSHSEITSIKEQCLSILRNPYDSDVAWEVKYHTLELLRLMVKQSPQNMLTKQEDLLWDHIVSSLHEPHTWLQYSASSLIALFFRECIEASSTSVPLLCSWGLTMNETRIVEILRFSLKILKHHSTGVDLAEIVMQNLLFLGRVVDRSNTQIALKSLPNRDEDADEDVVDGVSDEDIVAELELHGRQPVDDNKQSHIAATKYILDQSARTLRREPAKQTTAVLQPKLSFTSLLTHMVPLLSETTLLNNSTAITQVIIPLLHLTSPSTSTPRSSDPLFATSYTTFVERATITLETIQSVLGDQAYMKCVMAATKMAREKRQERRQKRAIEVVAEPERAAQEKRRRHEKEKRRKKEVKGVYRSNRRRDLGF</sequence>
<dbReference type="Gene3D" id="1.25.10.10">
    <property type="entry name" value="Leucine-rich Repeat Variant"/>
    <property type="match status" value="2"/>
</dbReference>
<dbReference type="InterPro" id="IPR011430">
    <property type="entry name" value="UTP20_N"/>
</dbReference>
<feature type="compositionally biased region" description="Basic residues" evidence="1">
    <location>
        <begin position="2573"/>
        <end position="2586"/>
    </location>
</feature>
<dbReference type="EMBL" id="JAVRRJ010000006">
    <property type="protein sequence ID" value="KAK5083416.1"/>
    <property type="molecule type" value="Genomic_DNA"/>
</dbReference>
<feature type="region of interest" description="Disordered" evidence="1">
    <location>
        <begin position="1"/>
        <end position="29"/>
    </location>
</feature>
<keyword evidence="5" id="KW-1185">Reference proteome</keyword>
<name>A0AAN7Y4Y1_9EURO</name>
<accession>A0AAN7Y4Y1</accession>
<dbReference type="Pfam" id="PF07539">
    <property type="entry name" value="UTP20_N"/>
    <property type="match status" value="1"/>
</dbReference>
<dbReference type="InterPro" id="IPR052575">
    <property type="entry name" value="SSU_processome_comp_20"/>
</dbReference>
<dbReference type="Proteomes" id="UP001309876">
    <property type="component" value="Unassembled WGS sequence"/>
</dbReference>
<proteinExistence type="predicted"/>
<organism evidence="4 5">
    <name type="scientific">Lithohypha guttulata</name>
    <dbReference type="NCBI Taxonomy" id="1690604"/>
    <lineage>
        <taxon>Eukaryota</taxon>
        <taxon>Fungi</taxon>
        <taxon>Dikarya</taxon>
        <taxon>Ascomycota</taxon>
        <taxon>Pezizomycotina</taxon>
        <taxon>Eurotiomycetes</taxon>
        <taxon>Chaetothyriomycetidae</taxon>
        <taxon>Chaetothyriales</taxon>
        <taxon>Trichomeriaceae</taxon>
        <taxon>Lithohypha</taxon>
    </lineage>
</organism>
<protein>
    <submittedName>
        <fullName evidence="4">U3 snoRNP protein</fullName>
    </submittedName>
</protein>
<evidence type="ECO:0000259" key="2">
    <source>
        <dbReference type="Pfam" id="PF07539"/>
    </source>
</evidence>
<feature type="compositionally biased region" description="Basic and acidic residues" evidence="1">
    <location>
        <begin position="18"/>
        <end position="29"/>
    </location>
</feature>
<feature type="domain" description="U3 small nucleolar RNA-associated protein 20 N-terminal" evidence="2">
    <location>
        <begin position="878"/>
        <end position="1463"/>
    </location>
</feature>
<dbReference type="InterPro" id="IPR016024">
    <property type="entry name" value="ARM-type_fold"/>
</dbReference>
<evidence type="ECO:0000313" key="4">
    <source>
        <dbReference type="EMBL" id="KAK5083416.1"/>
    </source>
</evidence>
<dbReference type="GO" id="GO:0032040">
    <property type="term" value="C:small-subunit processome"/>
    <property type="evidence" value="ECO:0007669"/>
    <property type="project" value="TreeGrafter"/>
</dbReference>
<dbReference type="InterPro" id="IPR011989">
    <property type="entry name" value="ARM-like"/>
</dbReference>
<dbReference type="PANTHER" id="PTHR17695">
    <property type="entry name" value="SMALL SUBUNIT PROCESSOME COMPONENT 20 HOMOLOG"/>
    <property type="match status" value="1"/>
</dbReference>
<evidence type="ECO:0000256" key="1">
    <source>
        <dbReference type="SAM" id="MobiDB-lite"/>
    </source>
</evidence>